<dbReference type="STRING" id="333140.AWW68_19525"/>
<dbReference type="AlphaFoldDB" id="A0A150XCH8"/>
<sequence length="82" mass="9363">MGKRNILTCPPKYPEYQSNKEKGTIASIVEASIKGETYRMTVKTFYTGGDPKFSEALKDHLRSCHWHQNNIDPGFKEVEKVS</sequence>
<keyword evidence="2" id="KW-1185">Reference proteome</keyword>
<organism evidence="1 2">
    <name type="scientific">Roseivirga spongicola</name>
    <dbReference type="NCBI Taxonomy" id="333140"/>
    <lineage>
        <taxon>Bacteria</taxon>
        <taxon>Pseudomonadati</taxon>
        <taxon>Bacteroidota</taxon>
        <taxon>Cytophagia</taxon>
        <taxon>Cytophagales</taxon>
        <taxon>Roseivirgaceae</taxon>
        <taxon>Roseivirga</taxon>
    </lineage>
</organism>
<dbReference type="EMBL" id="LRPC01000006">
    <property type="protein sequence ID" value="KYG76437.1"/>
    <property type="molecule type" value="Genomic_DNA"/>
</dbReference>
<dbReference type="RefSeq" id="WP_068218961.1">
    <property type="nucleotide sequence ID" value="NZ_LRPC01000006.1"/>
</dbReference>
<reference evidence="1 2" key="1">
    <citation type="submission" date="2016-01" db="EMBL/GenBank/DDBJ databases">
        <title>Genome sequencing of Roseivirga spongicola UST030701-084.</title>
        <authorList>
            <person name="Selvaratnam C."/>
            <person name="Thevarajoo S."/>
            <person name="Goh K.M."/>
            <person name="Ee R."/>
            <person name="Chan K.-G."/>
            <person name="Chong C.S."/>
        </authorList>
    </citation>
    <scope>NUCLEOTIDE SEQUENCE [LARGE SCALE GENOMIC DNA]</scope>
    <source>
        <strain evidence="1 2">UST030701-084</strain>
    </source>
</reference>
<evidence type="ECO:0000313" key="1">
    <source>
        <dbReference type="EMBL" id="KYG76437.1"/>
    </source>
</evidence>
<proteinExistence type="predicted"/>
<protein>
    <submittedName>
        <fullName evidence="1">Uncharacterized protein</fullName>
    </submittedName>
</protein>
<name>A0A150XCH8_9BACT</name>
<accession>A0A150XCH8</accession>
<evidence type="ECO:0000313" key="2">
    <source>
        <dbReference type="Proteomes" id="UP000075606"/>
    </source>
</evidence>
<dbReference type="Proteomes" id="UP000075606">
    <property type="component" value="Unassembled WGS sequence"/>
</dbReference>
<gene>
    <name evidence="1" type="ORF">AWW68_19525</name>
</gene>
<comment type="caution">
    <text evidence="1">The sequence shown here is derived from an EMBL/GenBank/DDBJ whole genome shotgun (WGS) entry which is preliminary data.</text>
</comment>